<gene>
    <name evidence="2" type="ORF">F3J38_17090</name>
</gene>
<sequence length="139" mass="16046">MKWILLMISTLLLSGCPGTRDRIPSTEKADVILPKNEVCVRVQPHDDEKLEAISIYRLSQSQERTTRFFSPMMSVNATTCLPNNEFVYEDNVAYHYSAKLTSAKKQSAQQWPFSREFKVEFRVKKSDGKMQIETLAPQR</sequence>
<feature type="domain" description="DUF7480" evidence="1">
    <location>
        <begin position="27"/>
        <end position="125"/>
    </location>
</feature>
<dbReference type="InterPro" id="IPR054657">
    <property type="entry name" value="T6SS_periplasmic_put"/>
</dbReference>
<organism evidence="2 3">
    <name type="scientific">Candidatus Pantoea formicae</name>
    <dbReference type="NCBI Taxonomy" id="2608355"/>
    <lineage>
        <taxon>Bacteria</taxon>
        <taxon>Pseudomonadati</taxon>
        <taxon>Pseudomonadota</taxon>
        <taxon>Gammaproteobacteria</taxon>
        <taxon>Enterobacterales</taxon>
        <taxon>Erwiniaceae</taxon>
        <taxon>Pantoea</taxon>
    </lineage>
</organism>
<evidence type="ECO:0000313" key="3">
    <source>
        <dbReference type="Proteomes" id="UP000780690"/>
    </source>
</evidence>
<dbReference type="NCBIfam" id="NF045617">
    <property type="entry name" value="mostly_LP"/>
    <property type="match status" value="1"/>
</dbReference>
<dbReference type="InterPro" id="IPR055903">
    <property type="entry name" value="DUF7480"/>
</dbReference>
<accession>A0ABX0QXM5</accession>
<evidence type="ECO:0000259" key="1">
    <source>
        <dbReference type="Pfam" id="PF24295"/>
    </source>
</evidence>
<evidence type="ECO:0000313" key="2">
    <source>
        <dbReference type="EMBL" id="NIF01758.1"/>
    </source>
</evidence>
<dbReference type="RefSeq" id="WP_167140345.1">
    <property type="nucleotide sequence ID" value="NZ_VWXD01000005.1"/>
</dbReference>
<keyword evidence="3" id="KW-1185">Reference proteome</keyword>
<dbReference type="PROSITE" id="PS51257">
    <property type="entry name" value="PROKAR_LIPOPROTEIN"/>
    <property type="match status" value="1"/>
</dbReference>
<dbReference type="EMBL" id="VWXD01000005">
    <property type="protein sequence ID" value="NIF01758.1"/>
    <property type="molecule type" value="Genomic_DNA"/>
</dbReference>
<protein>
    <recommendedName>
        <fullName evidence="1">DUF7480 domain-containing protein</fullName>
    </recommendedName>
</protein>
<name>A0ABX0QXM5_9GAMM</name>
<reference evidence="2 3" key="1">
    <citation type="journal article" date="2019" name="bioRxiv">
        <title>Bacteria contribute to plant secondary compound degradation in a generalist herbivore system.</title>
        <authorList>
            <person name="Francoeur C.B."/>
            <person name="Khadempour L."/>
            <person name="Moreira-Soto R.D."/>
            <person name="Gotting K."/>
            <person name="Book A.J."/>
            <person name="Pinto-Tomas A.A."/>
            <person name="Keefover-Ring K."/>
            <person name="Currie C.R."/>
        </authorList>
    </citation>
    <scope>NUCLEOTIDE SEQUENCE [LARGE SCALE GENOMIC DNA]</scope>
    <source>
        <strain evidence="2 3">Acro-805</strain>
    </source>
</reference>
<comment type="caution">
    <text evidence="2">The sequence shown here is derived from an EMBL/GenBank/DDBJ whole genome shotgun (WGS) entry which is preliminary data.</text>
</comment>
<dbReference type="Pfam" id="PF24295">
    <property type="entry name" value="DUF7480"/>
    <property type="match status" value="1"/>
</dbReference>
<dbReference type="Proteomes" id="UP000780690">
    <property type="component" value="Unassembled WGS sequence"/>
</dbReference>
<proteinExistence type="predicted"/>